<dbReference type="PATRIC" id="fig|433924.3.peg.3362"/>
<dbReference type="InterPro" id="IPR006311">
    <property type="entry name" value="TAT_signal"/>
</dbReference>
<dbReference type="OrthoDB" id="9779968at2"/>
<dbReference type="InterPro" id="IPR010869">
    <property type="entry name" value="DUF1501"/>
</dbReference>
<dbReference type="Proteomes" id="UP000072741">
    <property type="component" value="Unassembled WGS sequence"/>
</dbReference>
<protein>
    <recommendedName>
        <fullName evidence="3">DUF1501 domain-containing protein</fullName>
    </recommendedName>
</protein>
<dbReference type="PANTHER" id="PTHR43737">
    <property type="entry name" value="BLL7424 PROTEIN"/>
    <property type="match status" value="1"/>
</dbReference>
<dbReference type="PANTHER" id="PTHR43737:SF1">
    <property type="entry name" value="DUF1501 DOMAIN-CONTAINING PROTEIN"/>
    <property type="match status" value="1"/>
</dbReference>
<dbReference type="AlphaFoldDB" id="A0A147H283"/>
<proteinExistence type="predicted"/>
<dbReference type="EMBL" id="LDSL01000047">
    <property type="protein sequence ID" value="KTT23760.1"/>
    <property type="molecule type" value="Genomic_DNA"/>
</dbReference>
<dbReference type="Pfam" id="PF07394">
    <property type="entry name" value="DUF1501"/>
    <property type="match status" value="1"/>
</dbReference>
<gene>
    <name evidence="1" type="ORF">NS331_07075</name>
</gene>
<dbReference type="PROSITE" id="PS51318">
    <property type="entry name" value="TAT"/>
    <property type="match status" value="1"/>
</dbReference>
<name>A0A147H283_9BURK</name>
<organism evidence="1 2">
    <name type="scientific">Pseudacidovorax intermedius</name>
    <dbReference type="NCBI Taxonomy" id="433924"/>
    <lineage>
        <taxon>Bacteria</taxon>
        <taxon>Pseudomonadati</taxon>
        <taxon>Pseudomonadota</taxon>
        <taxon>Betaproteobacteria</taxon>
        <taxon>Burkholderiales</taxon>
        <taxon>Comamonadaceae</taxon>
        <taxon>Pseudacidovorax</taxon>
    </lineage>
</organism>
<evidence type="ECO:0008006" key="3">
    <source>
        <dbReference type="Google" id="ProtNLM"/>
    </source>
</evidence>
<accession>A0A147H283</accession>
<sequence length="411" mass="43806">MNHDPLPSPTRRRLLQAGAALSLAAPVGRLLAAPAAEGTRLLVVFLRGAYDCCNVLVPTASDFYYQSRPSIAIPRPGQPNGAVALDADWGLHPVLAPTLLPLFQKGQAAFIPFAGTDDLTRSHFETQDGIELGQALSGRRDYGSGFLNRLAQVLGAGPLHEVAPIAFTDQLPLSMRGAARVGNMALGNAGGRGMDARQTADIAAMYGQSPLKGSVAEGFALQDEVRRSIQAEMDQASRNAISAKGFELVARRMARLMRERFDLGFVDVGGWDTHVNQGGSSGYLANRLQELGSGLAGFTEELGEEAWRDTVVVVISEFGRTFRENGNKGTDHGHGTVYWVLGGGLAASAGGHVVGKQQALTAQTLFQNRDWPVLNEYRALLGGLFQRMYGLSAAQVASVFPGVAPLDLRLV</sequence>
<comment type="caution">
    <text evidence="1">The sequence shown here is derived from an EMBL/GenBank/DDBJ whole genome shotgun (WGS) entry which is preliminary data.</text>
</comment>
<reference evidence="1 2" key="1">
    <citation type="journal article" date="2016" name="Front. Microbiol.">
        <title>Genomic Resource of Rice Seed Associated Bacteria.</title>
        <authorList>
            <person name="Midha S."/>
            <person name="Bansal K."/>
            <person name="Sharma S."/>
            <person name="Kumar N."/>
            <person name="Patil P.P."/>
            <person name="Chaudhry V."/>
            <person name="Patil P.B."/>
        </authorList>
    </citation>
    <scope>NUCLEOTIDE SEQUENCE [LARGE SCALE GENOMIC DNA]</scope>
    <source>
        <strain evidence="1 2">NS331</strain>
    </source>
</reference>
<keyword evidence="2" id="KW-1185">Reference proteome</keyword>
<evidence type="ECO:0000313" key="1">
    <source>
        <dbReference type="EMBL" id="KTT23760.1"/>
    </source>
</evidence>
<evidence type="ECO:0000313" key="2">
    <source>
        <dbReference type="Proteomes" id="UP000072741"/>
    </source>
</evidence>
<dbReference type="RefSeq" id="WP_058641293.1">
    <property type="nucleotide sequence ID" value="NZ_LDSL01000047.1"/>
</dbReference>